<protein>
    <submittedName>
        <fullName evidence="8">RNA polymerase sigma factor</fullName>
    </submittedName>
</protein>
<dbReference type="Pfam" id="PF04542">
    <property type="entry name" value="Sigma70_r2"/>
    <property type="match status" value="1"/>
</dbReference>
<evidence type="ECO:0000259" key="6">
    <source>
        <dbReference type="Pfam" id="PF04542"/>
    </source>
</evidence>
<feature type="domain" description="RNA polymerase sigma-70 region 2" evidence="6">
    <location>
        <begin position="5"/>
        <end position="74"/>
    </location>
</feature>
<keyword evidence="4" id="KW-0238">DNA-binding</keyword>
<evidence type="ECO:0000256" key="1">
    <source>
        <dbReference type="ARBA" id="ARBA00010641"/>
    </source>
</evidence>
<dbReference type="Pfam" id="PF08281">
    <property type="entry name" value="Sigma70_r4_2"/>
    <property type="match status" value="1"/>
</dbReference>
<reference evidence="8" key="1">
    <citation type="journal article" date="2021" name="PeerJ">
        <title>Extensive microbial diversity within the chicken gut microbiome revealed by metagenomics and culture.</title>
        <authorList>
            <person name="Gilroy R."/>
            <person name="Ravi A."/>
            <person name="Getino M."/>
            <person name="Pursley I."/>
            <person name="Horton D.L."/>
            <person name="Alikhan N.F."/>
            <person name="Baker D."/>
            <person name="Gharbi K."/>
            <person name="Hall N."/>
            <person name="Watson M."/>
            <person name="Adriaenssens E.M."/>
            <person name="Foster-Nyarko E."/>
            <person name="Jarju S."/>
            <person name="Secka A."/>
            <person name="Antonio M."/>
            <person name="Oren A."/>
            <person name="Chaudhuri R.R."/>
            <person name="La Ragione R."/>
            <person name="Hildebrand F."/>
            <person name="Pallen M.J."/>
        </authorList>
    </citation>
    <scope>NUCLEOTIDE SEQUENCE</scope>
    <source>
        <strain evidence="8">ChiBcec16-3735</strain>
    </source>
</reference>
<evidence type="ECO:0000256" key="3">
    <source>
        <dbReference type="ARBA" id="ARBA00023082"/>
    </source>
</evidence>
<comment type="caution">
    <text evidence="8">The sequence shown here is derived from an EMBL/GenBank/DDBJ whole genome shotgun (WGS) entry which is preliminary data.</text>
</comment>
<dbReference type="InterPro" id="IPR039425">
    <property type="entry name" value="RNA_pol_sigma-70-like"/>
</dbReference>
<dbReference type="CDD" id="cd06171">
    <property type="entry name" value="Sigma70_r4"/>
    <property type="match status" value="1"/>
</dbReference>
<keyword evidence="5" id="KW-0804">Transcription</keyword>
<keyword evidence="2" id="KW-0805">Transcription regulation</keyword>
<dbReference type="PANTHER" id="PTHR43133">
    <property type="entry name" value="RNA POLYMERASE ECF-TYPE SIGMA FACTO"/>
    <property type="match status" value="1"/>
</dbReference>
<dbReference type="SUPFAM" id="SSF88946">
    <property type="entry name" value="Sigma2 domain of RNA polymerase sigma factors"/>
    <property type="match status" value="1"/>
</dbReference>
<accession>A0A9D2FG64</accession>
<dbReference type="GO" id="GO:0016987">
    <property type="term" value="F:sigma factor activity"/>
    <property type="evidence" value="ECO:0007669"/>
    <property type="project" value="UniProtKB-KW"/>
</dbReference>
<gene>
    <name evidence="8" type="ORF">H9725_04920</name>
</gene>
<dbReference type="InterPro" id="IPR007627">
    <property type="entry name" value="RNA_pol_sigma70_r2"/>
</dbReference>
<comment type="similarity">
    <text evidence="1">Belongs to the sigma-70 factor family. ECF subfamily.</text>
</comment>
<dbReference type="PANTHER" id="PTHR43133:SF8">
    <property type="entry name" value="RNA POLYMERASE SIGMA FACTOR HI_1459-RELATED"/>
    <property type="match status" value="1"/>
</dbReference>
<evidence type="ECO:0000256" key="2">
    <source>
        <dbReference type="ARBA" id="ARBA00023015"/>
    </source>
</evidence>
<dbReference type="Proteomes" id="UP000824065">
    <property type="component" value="Unassembled WGS sequence"/>
</dbReference>
<dbReference type="GO" id="GO:0003677">
    <property type="term" value="F:DNA binding"/>
    <property type="evidence" value="ECO:0007669"/>
    <property type="project" value="UniProtKB-KW"/>
</dbReference>
<dbReference type="InterPro" id="IPR036388">
    <property type="entry name" value="WH-like_DNA-bd_sf"/>
</dbReference>
<proteinExistence type="inferred from homology"/>
<evidence type="ECO:0000313" key="8">
    <source>
        <dbReference type="EMBL" id="HIZ57908.1"/>
    </source>
</evidence>
<evidence type="ECO:0000256" key="4">
    <source>
        <dbReference type="ARBA" id="ARBA00023125"/>
    </source>
</evidence>
<dbReference type="GO" id="GO:0006352">
    <property type="term" value="P:DNA-templated transcription initiation"/>
    <property type="evidence" value="ECO:0007669"/>
    <property type="project" value="InterPro"/>
</dbReference>
<evidence type="ECO:0000256" key="5">
    <source>
        <dbReference type="ARBA" id="ARBA00023163"/>
    </source>
</evidence>
<name>A0A9D2FG64_9FIRM</name>
<evidence type="ECO:0000259" key="7">
    <source>
        <dbReference type="Pfam" id="PF08281"/>
    </source>
</evidence>
<dbReference type="InterPro" id="IPR014284">
    <property type="entry name" value="RNA_pol_sigma-70_dom"/>
</dbReference>
<evidence type="ECO:0000313" key="9">
    <source>
        <dbReference type="Proteomes" id="UP000824065"/>
    </source>
</evidence>
<dbReference type="InterPro" id="IPR013325">
    <property type="entry name" value="RNA_pol_sigma_r2"/>
</dbReference>
<dbReference type="InterPro" id="IPR013324">
    <property type="entry name" value="RNA_pol_sigma_r3/r4-like"/>
</dbReference>
<dbReference type="InterPro" id="IPR013249">
    <property type="entry name" value="RNA_pol_sigma70_r4_t2"/>
</dbReference>
<dbReference type="AlphaFoldDB" id="A0A9D2FG64"/>
<organism evidence="8 9">
    <name type="scientific">Candidatus Faecalibacterium gallistercoris</name>
    <dbReference type="NCBI Taxonomy" id="2838579"/>
    <lineage>
        <taxon>Bacteria</taxon>
        <taxon>Bacillati</taxon>
        <taxon>Bacillota</taxon>
        <taxon>Clostridia</taxon>
        <taxon>Eubacteriales</taxon>
        <taxon>Oscillospiraceae</taxon>
        <taxon>Faecalibacterium</taxon>
    </lineage>
</organism>
<sequence>MWETLYDSFWDKLCRFCCRLTRDQDAAEDLAQETFLRAMGHAGLLSSLSAPQQKAWLFETAHNLYCDAARRAAKEQELLQKYAPAPGEEPADDTASLAMSGVELAAVFDKLPLRDAALFSMRYDEGYTAAELAKMTGEPAATIRTRLHRIRKHLQQTLKED</sequence>
<dbReference type="Gene3D" id="1.10.10.10">
    <property type="entry name" value="Winged helix-like DNA-binding domain superfamily/Winged helix DNA-binding domain"/>
    <property type="match status" value="1"/>
</dbReference>
<dbReference type="EMBL" id="DXBJ01000033">
    <property type="protein sequence ID" value="HIZ57908.1"/>
    <property type="molecule type" value="Genomic_DNA"/>
</dbReference>
<dbReference type="NCBIfam" id="TIGR02937">
    <property type="entry name" value="sigma70-ECF"/>
    <property type="match status" value="1"/>
</dbReference>
<feature type="domain" description="RNA polymerase sigma factor 70 region 4 type 2" evidence="7">
    <location>
        <begin position="103"/>
        <end position="154"/>
    </location>
</feature>
<keyword evidence="3" id="KW-0731">Sigma factor</keyword>
<dbReference type="Gene3D" id="1.10.1740.10">
    <property type="match status" value="1"/>
</dbReference>
<dbReference type="SUPFAM" id="SSF88659">
    <property type="entry name" value="Sigma3 and sigma4 domains of RNA polymerase sigma factors"/>
    <property type="match status" value="1"/>
</dbReference>
<reference evidence="8" key="2">
    <citation type="submission" date="2021-04" db="EMBL/GenBank/DDBJ databases">
        <authorList>
            <person name="Gilroy R."/>
        </authorList>
    </citation>
    <scope>NUCLEOTIDE SEQUENCE</scope>
    <source>
        <strain evidence="8">ChiBcec16-3735</strain>
    </source>
</reference>